<dbReference type="PROSITE" id="PS50096">
    <property type="entry name" value="IQ"/>
    <property type="match status" value="3"/>
</dbReference>
<dbReference type="EMBL" id="JADBGQ010000003">
    <property type="protein sequence ID" value="KAG5405975.1"/>
    <property type="molecule type" value="Genomic_DNA"/>
</dbReference>
<feature type="compositionally biased region" description="Polar residues" evidence="10">
    <location>
        <begin position="1"/>
        <end position="13"/>
    </location>
</feature>
<keyword evidence="6 8" id="KW-0505">Motor protein</keyword>
<dbReference type="InterPro" id="IPR027417">
    <property type="entry name" value="P-loop_NTPase"/>
</dbReference>
<evidence type="ECO:0000256" key="4">
    <source>
        <dbReference type="ARBA" id="ARBA00023054"/>
    </source>
</evidence>
<keyword evidence="2 8" id="KW-0067">ATP-binding</keyword>
<keyword evidence="1 8" id="KW-0547">Nucleotide-binding</keyword>
<evidence type="ECO:0000256" key="9">
    <source>
        <dbReference type="SAM" id="Coils"/>
    </source>
</evidence>
<dbReference type="Gene3D" id="1.20.120.720">
    <property type="entry name" value="Myosin VI head, motor domain, U50 subdomain"/>
    <property type="match status" value="1"/>
</dbReference>
<accession>A0ABQ7N505</accession>
<feature type="region of interest" description="Disordered" evidence="10">
    <location>
        <begin position="1"/>
        <end position="71"/>
    </location>
</feature>
<evidence type="ECO:0008006" key="15">
    <source>
        <dbReference type="Google" id="ProtNLM"/>
    </source>
</evidence>
<evidence type="ECO:0000259" key="11">
    <source>
        <dbReference type="PROSITE" id="PS51456"/>
    </source>
</evidence>
<keyword evidence="14" id="KW-1185">Reference proteome</keyword>
<feature type="coiled-coil region" evidence="9">
    <location>
        <begin position="890"/>
        <end position="938"/>
    </location>
</feature>
<evidence type="ECO:0000256" key="3">
    <source>
        <dbReference type="ARBA" id="ARBA00022860"/>
    </source>
</evidence>
<protein>
    <recommendedName>
        <fullName evidence="15">Myosin motor domain-containing protein</fullName>
    </recommendedName>
</protein>
<gene>
    <name evidence="13" type="primary">A03p044230.1_BraROA</name>
    <name evidence="13" type="ORF">IGI04_012094</name>
</gene>
<evidence type="ECO:0000256" key="10">
    <source>
        <dbReference type="SAM" id="MobiDB-lite"/>
    </source>
</evidence>
<dbReference type="PROSITE" id="PS51456">
    <property type="entry name" value="MYOSIN_MOTOR"/>
    <property type="match status" value="1"/>
</dbReference>
<dbReference type="InterPro" id="IPR000048">
    <property type="entry name" value="IQ_motif_EF-hand-BS"/>
</dbReference>
<evidence type="ECO:0000256" key="8">
    <source>
        <dbReference type="PROSITE-ProRule" id="PRU00782"/>
    </source>
</evidence>
<comment type="caution">
    <text evidence="13">The sequence shown here is derived from an EMBL/GenBank/DDBJ whole genome shotgun (WGS) entry which is preliminary data.</text>
</comment>
<dbReference type="InterPro" id="IPR036022">
    <property type="entry name" value="MYSc_Myo8"/>
</dbReference>
<dbReference type="PANTHER" id="PTHR13140:SF785">
    <property type="entry name" value="MYOSIN MOTOR DOMAIN-CONTAINING PROTEIN"/>
    <property type="match status" value="1"/>
</dbReference>
<comment type="similarity">
    <text evidence="8">Belongs to the TRAFAC class myosin-kinesin ATPase superfamily. Myosin family.</text>
</comment>
<dbReference type="SUPFAM" id="SSF52540">
    <property type="entry name" value="P-loop containing nucleoside triphosphate hydrolases"/>
    <property type="match status" value="1"/>
</dbReference>
<dbReference type="InterPro" id="IPR008547">
    <property type="entry name" value="DUF829_TMEM53"/>
</dbReference>
<dbReference type="InterPro" id="IPR057535">
    <property type="entry name" value="MYO1-3_N_SH3"/>
</dbReference>
<dbReference type="Proteomes" id="UP000823674">
    <property type="component" value="Chromosome A03"/>
</dbReference>
<evidence type="ECO:0000256" key="2">
    <source>
        <dbReference type="ARBA" id="ARBA00022840"/>
    </source>
</evidence>
<dbReference type="CDD" id="cd01383">
    <property type="entry name" value="MYSc_Myo8"/>
    <property type="match status" value="1"/>
</dbReference>
<dbReference type="PANTHER" id="PTHR13140">
    <property type="entry name" value="MYOSIN"/>
    <property type="match status" value="1"/>
</dbReference>
<feature type="region of interest" description="Actin-binding" evidence="8">
    <location>
        <begin position="658"/>
        <end position="680"/>
    </location>
</feature>
<evidence type="ECO:0000313" key="14">
    <source>
        <dbReference type="Proteomes" id="UP000823674"/>
    </source>
</evidence>
<dbReference type="Pfam" id="PF00063">
    <property type="entry name" value="Myosin_head"/>
    <property type="match status" value="1"/>
</dbReference>
<evidence type="ECO:0000259" key="12">
    <source>
        <dbReference type="PROSITE" id="PS51844"/>
    </source>
</evidence>
<dbReference type="PRINTS" id="PR00193">
    <property type="entry name" value="MYOSINHEAVY"/>
</dbReference>
<dbReference type="Gene3D" id="1.10.10.820">
    <property type="match status" value="1"/>
</dbReference>
<dbReference type="Pfam" id="PF00612">
    <property type="entry name" value="IQ"/>
    <property type="match status" value="3"/>
</dbReference>
<dbReference type="SUPFAM" id="SSF53474">
    <property type="entry name" value="alpha/beta-Hydrolases"/>
    <property type="match status" value="1"/>
</dbReference>
<proteinExistence type="inferred from homology"/>
<keyword evidence="7 8" id="KW-0009">Actin-binding</keyword>
<dbReference type="PROSITE" id="PS51844">
    <property type="entry name" value="SH3_LIKE"/>
    <property type="match status" value="1"/>
</dbReference>
<dbReference type="Pfam" id="PF05705">
    <property type="entry name" value="DUF829"/>
    <property type="match status" value="1"/>
</dbReference>
<dbReference type="Gene3D" id="1.20.58.530">
    <property type="match status" value="1"/>
</dbReference>
<dbReference type="InterPro" id="IPR001609">
    <property type="entry name" value="Myosin_head_motor_dom-like"/>
</dbReference>
<evidence type="ECO:0000256" key="7">
    <source>
        <dbReference type="ARBA" id="ARBA00023203"/>
    </source>
</evidence>
<name>A0ABQ7N505_BRACM</name>
<keyword evidence="4 9" id="KW-0175">Coiled coil</keyword>
<reference evidence="13 14" key="1">
    <citation type="submission" date="2021-03" db="EMBL/GenBank/DDBJ databases">
        <authorList>
            <person name="King G.J."/>
            <person name="Bancroft I."/>
            <person name="Baten A."/>
            <person name="Bloomfield J."/>
            <person name="Borpatragohain P."/>
            <person name="He Z."/>
            <person name="Irish N."/>
            <person name="Irwin J."/>
            <person name="Liu K."/>
            <person name="Mauleon R.P."/>
            <person name="Moore J."/>
            <person name="Morris R."/>
            <person name="Ostergaard L."/>
            <person name="Wang B."/>
            <person name="Wells R."/>
        </authorList>
    </citation>
    <scope>NUCLEOTIDE SEQUENCE [LARGE SCALE GENOMIC DNA]</scope>
    <source>
        <strain evidence="13">R-o-18</strain>
        <tissue evidence="13">Leaf</tissue>
    </source>
</reference>
<dbReference type="SMART" id="SM00242">
    <property type="entry name" value="MYSc"/>
    <property type="match status" value="1"/>
</dbReference>
<dbReference type="InterPro" id="IPR029058">
    <property type="entry name" value="AB_hydrolase_fold"/>
</dbReference>
<dbReference type="Gene3D" id="3.40.850.10">
    <property type="entry name" value="Kinesin motor domain"/>
    <property type="match status" value="2"/>
</dbReference>
<dbReference type="Gene3D" id="1.20.5.190">
    <property type="match status" value="2"/>
</dbReference>
<evidence type="ECO:0000313" key="13">
    <source>
        <dbReference type="EMBL" id="KAG5405975.1"/>
    </source>
</evidence>
<keyword evidence="3" id="KW-0112">Calmodulin-binding</keyword>
<evidence type="ECO:0000256" key="6">
    <source>
        <dbReference type="ARBA" id="ARBA00023175"/>
    </source>
</evidence>
<dbReference type="SMART" id="SM00015">
    <property type="entry name" value="IQ"/>
    <property type="match status" value="4"/>
</dbReference>
<feature type="domain" description="Myosin motor" evidence="11">
    <location>
        <begin position="144"/>
        <end position="778"/>
    </location>
</feature>
<feature type="binding site" evidence="8">
    <location>
        <begin position="235"/>
        <end position="242"/>
    </location>
    <ligand>
        <name>ATP</name>
        <dbReference type="ChEBI" id="CHEBI:30616"/>
    </ligand>
</feature>
<sequence>MSQKVTPSMNSLKSLPADYRFDGSSVPRKGGLRNGISPSDTAAGDSEESPYSGHVEHQSLSDDMDTDAAATMPLPQSDERRWSDTSAYARKKILQSWIQLPNGNWELGKILSTSGEESVLSLAEGKVIKVMSETLVPANPDILDGVDDLMQLSYLNEPSVLYNLNYRYNQDMIYTKAGPVLVAVNPFKEVPLYGSSYIEAYRKRSNDSPHVYAIADTAIREMIRDEVNQSIIISGESGAGKTETAKIAMQYLAALGGGSGIEYEILKTNPILEAFGNAKTLRNDNSSRFGKLIEIYFSETGKISGAQSRVVQCAEGERSYHIFYQLCAGASPALREKLNLTSAHEYKYLRQSNCYSISGVDDAERFHTVKEALDIVHVSKEDQESVFAMLAAVLWLGNVSFTVIDNENHVEPVADESLSTVAKLIGCNSNDLKLSLSKRNMRVGKDTIVQKLTLPQAIDARDALAKSIYSCLFDWLVEQINKSLAVGKRRTGRSISILDIYGFESFNEYIQDGIDWTRVDFEDNQDCLSLFEKKPLGLLSLLDEESTFPNGTDLTLANKLKQHLLSNSCFRGAREKLFTVVHYAGEVTYETTGFLEKNRDLLHLDSIQLLSSCSCHLPQAFASSMLIQSEKPVVGPLYKAGGADSQRLSVATKFKGQLFQLMQRLGNTTPHFIRCIKPNNVQSPGLYEQGLVLQQLRCCGVLEVVRISRSGFPTRMSHQKFARRYCFLLVENIADKDPLSVSVAILHQFNILPEMYQVGYTKLFFRTGQIGVLEDTRNRTLHGILRVQSSFRGYKARCHLKELRMGIYTLQSFVRGEKVRKEFAYLRKRHRAAATIQSQVKSKIARKQYQDVTEASLVIQSAIRGWLVRRCSGDIGWLKSGEVLVKASVLSELQRRVLKSEAALREKEEENDILQQRLQQYENRWSEYETKMKSMEEIWQKQMRSLQSSLSIAKKSLAVEDSARNSDASVNASDATDWDSSTEEFEQRAQVFGDDAKFLVEVKSGQVEANLNPDRELRRLKQMFETWKKDYGGRLRETKMILSKLGSEESGGSMEKVKRKWWGRRNSTRGSYHLPRCSKQISLSFPSSSSVSISAIVAIMGSLSGIIQRPLVAAAAVIAASVSADVSEKFSSLRSLVRGSESDQIAASVSGSVHDERSLWVSQITHSKLKDLSFVSRIRLPVPNVDLLLAPNPSCKLAPSVTSLSALRSAYQSAELAKASKPAAFTIGASFVAPDVSYKWHLPETSALDLSGSSSCASEKNRTVVVLLGWLGSKQKHLKKYADWYTSRGYHVITFTLPMNEIMSYKVGGKAEKNVESLVNHLADWLDEEQQQKNLVFHTFSNTGWLTYGAILEKFQKQDSSLMGRVKGCIVDSAPVAAADPTVWASGFSAALLKKNSVATRGSASSSCESNMGTRINSINFSEPKPAATETVLLLILEKFFGVILNLPKVNRRLADVVETLSSSQSRCPQLYIYSSADRVIPAGQVESFIVEQRKAGHEVRACNFISSPHVDHFRSNPELYTAELNHFMDNFVLASCNHSS</sequence>
<evidence type="ECO:0000256" key="1">
    <source>
        <dbReference type="ARBA" id="ARBA00022741"/>
    </source>
</evidence>
<feature type="domain" description="Myosin N-terminal SH3-like" evidence="12">
    <location>
        <begin position="91"/>
        <end position="140"/>
    </location>
</feature>
<dbReference type="Gene3D" id="3.40.50.1820">
    <property type="entry name" value="alpha/beta hydrolase"/>
    <property type="match status" value="1"/>
</dbReference>
<dbReference type="InterPro" id="IPR004009">
    <property type="entry name" value="SH3_Myosin"/>
</dbReference>
<dbReference type="Pfam" id="PF25369">
    <property type="entry name" value="SH3_VIII-1_N"/>
    <property type="match status" value="1"/>
</dbReference>
<keyword evidence="5 8" id="KW-0518">Myosin</keyword>
<dbReference type="Gene3D" id="6.20.240.20">
    <property type="match status" value="1"/>
</dbReference>
<evidence type="ECO:0000256" key="5">
    <source>
        <dbReference type="ARBA" id="ARBA00023123"/>
    </source>
</evidence>
<dbReference type="InterPro" id="IPR036961">
    <property type="entry name" value="Kinesin_motor_dom_sf"/>
</dbReference>
<organism evidence="13 14">
    <name type="scientific">Brassica rapa subsp. trilocularis</name>
    <dbReference type="NCBI Taxonomy" id="1813537"/>
    <lineage>
        <taxon>Eukaryota</taxon>
        <taxon>Viridiplantae</taxon>
        <taxon>Streptophyta</taxon>
        <taxon>Embryophyta</taxon>
        <taxon>Tracheophyta</taxon>
        <taxon>Spermatophyta</taxon>
        <taxon>Magnoliopsida</taxon>
        <taxon>eudicotyledons</taxon>
        <taxon>Gunneridae</taxon>
        <taxon>Pentapetalae</taxon>
        <taxon>rosids</taxon>
        <taxon>malvids</taxon>
        <taxon>Brassicales</taxon>
        <taxon>Brassicaceae</taxon>
        <taxon>Brassiceae</taxon>
        <taxon>Brassica</taxon>
    </lineage>
</organism>